<dbReference type="STRING" id="1891671.SAMN06295885_3035"/>
<sequence>MTALAASDRKGPAVRALVVYESQFGNTHCVAEAIGRGLAETLAVEVLNVNDAASHRLEGIDLLVVGGPTHVHGISSPRTRAEAPKWAATARRNLRLDSHAGGVGVREWLDALPPFTAMAASFDTRTDIPRILSGAASDHIDHRLAGHGLRSITAPMSFLVDTGSNLEHTELDRARAWGALLGHTARVTAAVDALATH</sequence>
<keyword evidence="3" id="KW-1185">Reference proteome</keyword>
<protein>
    <submittedName>
        <fullName evidence="2">Flavodoxin</fullName>
    </submittedName>
</protein>
<dbReference type="SUPFAM" id="SSF52218">
    <property type="entry name" value="Flavoproteins"/>
    <property type="match status" value="1"/>
</dbReference>
<organism evidence="2 3">
    <name type="scientific">Rathayibacter oskolensis</name>
    <dbReference type="NCBI Taxonomy" id="1891671"/>
    <lineage>
        <taxon>Bacteria</taxon>
        <taxon>Bacillati</taxon>
        <taxon>Actinomycetota</taxon>
        <taxon>Actinomycetes</taxon>
        <taxon>Micrococcales</taxon>
        <taxon>Microbacteriaceae</taxon>
        <taxon>Rathayibacter</taxon>
    </lineage>
</organism>
<accession>A0A1X7PBE0</accession>
<proteinExistence type="predicted"/>
<dbReference type="Gene3D" id="3.40.50.360">
    <property type="match status" value="1"/>
</dbReference>
<dbReference type="PROSITE" id="PS00201">
    <property type="entry name" value="FLAVODOXIN"/>
    <property type="match status" value="1"/>
</dbReference>
<evidence type="ECO:0000259" key="1">
    <source>
        <dbReference type="PROSITE" id="PS50902"/>
    </source>
</evidence>
<dbReference type="GO" id="GO:0010181">
    <property type="term" value="F:FMN binding"/>
    <property type="evidence" value="ECO:0007669"/>
    <property type="project" value="InterPro"/>
</dbReference>
<dbReference type="InterPro" id="IPR008254">
    <property type="entry name" value="Flavodoxin/NO_synth"/>
</dbReference>
<evidence type="ECO:0000313" key="2">
    <source>
        <dbReference type="EMBL" id="SMH48326.1"/>
    </source>
</evidence>
<dbReference type="Pfam" id="PF00258">
    <property type="entry name" value="Flavodoxin_1"/>
    <property type="match status" value="1"/>
</dbReference>
<dbReference type="InterPro" id="IPR029039">
    <property type="entry name" value="Flavoprotein-like_sf"/>
</dbReference>
<evidence type="ECO:0000313" key="3">
    <source>
        <dbReference type="Proteomes" id="UP000193711"/>
    </source>
</evidence>
<dbReference type="InterPro" id="IPR001226">
    <property type="entry name" value="Flavodoxin_CS"/>
</dbReference>
<dbReference type="PROSITE" id="PS50902">
    <property type="entry name" value="FLAVODOXIN_LIKE"/>
    <property type="match status" value="1"/>
</dbReference>
<dbReference type="Proteomes" id="UP000193711">
    <property type="component" value="Unassembled WGS sequence"/>
</dbReference>
<reference evidence="3" key="1">
    <citation type="submission" date="2017-04" db="EMBL/GenBank/DDBJ databases">
        <authorList>
            <person name="Varghese N."/>
            <person name="Submissions S."/>
        </authorList>
    </citation>
    <scope>NUCLEOTIDE SEQUENCE [LARGE SCALE GENOMIC DNA]</scope>
    <source>
        <strain evidence="3">VKM Ac-2121</strain>
    </source>
</reference>
<dbReference type="EMBL" id="FXBM01000003">
    <property type="protein sequence ID" value="SMH48326.1"/>
    <property type="molecule type" value="Genomic_DNA"/>
</dbReference>
<dbReference type="GO" id="GO:0009055">
    <property type="term" value="F:electron transfer activity"/>
    <property type="evidence" value="ECO:0007669"/>
    <property type="project" value="InterPro"/>
</dbReference>
<name>A0A1X7PBE0_9MICO</name>
<feature type="domain" description="Flavodoxin-like" evidence="1">
    <location>
        <begin position="16"/>
        <end position="182"/>
    </location>
</feature>
<gene>
    <name evidence="2" type="ORF">SAMN06295885_3035</name>
</gene>
<dbReference type="AlphaFoldDB" id="A0A1X7PBE0"/>